<dbReference type="PANTHER" id="PTHR37312">
    <property type="entry name" value="MEMBRANE-BOUND ACYLTRANSFERASE YKRP-RELATED"/>
    <property type="match status" value="1"/>
</dbReference>
<dbReference type="Proteomes" id="UP001162030">
    <property type="component" value="Chromosome"/>
</dbReference>
<feature type="transmembrane region" description="Helical" evidence="1">
    <location>
        <begin position="164"/>
        <end position="183"/>
    </location>
</feature>
<gene>
    <name evidence="3" type="ORF">MSZNOR_3940</name>
</gene>
<evidence type="ECO:0000256" key="1">
    <source>
        <dbReference type="SAM" id="Phobius"/>
    </source>
</evidence>
<sequence>MNAKPQGRVYSIQSPTTHFTNGVVAARRLGSRSAVSPFATASPRLEWLDVAKGFGIVLVVFGHGLGGLIDAGLDQPGSGFRDVLLLIYLFHMPLFFILSGVLVQTRIETNAGRFRRSLLVNIVYPYFLWSTIQFTAIYLAGNLVNAPADAFWPTVLSLPYRTVSQFWFLYALFLMHCASLLLLQRVGPTLFLLIMLMLKSVVLIVPLDAPWRQAASMAPYYGTGVLLGSQGITKALIDQPKWVKLALLPIISALLLALTYFAIIGEMAPATFYKARTAEILGQSWTFTALAAALATSAAVIALSSTMPAWFAGALAYLGRMSLAIFILHVLFVAGTRIVLTNVFNFTNPYLVLLAIVTIGLLGPLIVVRTLEFLRLAKPLGLT</sequence>
<feature type="transmembrane region" description="Helical" evidence="1">
    <location>
        <begin position="350"/>
        <end position="368"/>
    </location>
</feature>
<feature type="transmembrane region" description="Helical" evidence="1">
    <location>
        <begin position="285"/>
        <end position="311"/>
    </location>
</feature>
<protein>
    <submittedName>
        <fullName evidence="3">Acyl_transf_3 domain-containing protein</fullName>
    </submittedName>
</protein>
<keyword evidence="1" id="KW-0812">Transmembrane</keyword>
<feature type="transmembrane region" description="Helical" evidence="1">
    <location>
        <begin position="123"/>
        <end position="144"/>
    </location>
</feature>
<proteinExistence type="predicted"/>
<dbReference type="InterPro" id="IPR002656">
    <property type="entry name" value="Acyl_transf_3_dom"/>
</dbReference>
<keyword evidence="4" id="KW-1185">Reference proteome</keyword>
<evidence type="ECO:0000313" key="3">
    <source>
        <dbReference type="EMBL" id="CAI8926099.1"/>
    </source>
</evidence>
<reference evidence="3 4" key="1">
    <citation type="submission" date="2023-03" db="EMBL/GenBank/DDBJ databases">
        <authorList>
            <person name="Pearce D."/>
        </authorList>
    </citation>
    <scope>NUCLEOTIDE SEQUENCE [LARGE SCALE GENOMIC DNA]</scope>
    <source>
        <strain evidence="3">Msz</strain>
    </source>
</reference>
<accession>A0ABN8X7S2</accession>
<keyword evidence="1" id="KW-0472">Membrane</keyword>
<dbReference type="RefSeq" id="WP_026609441.1">
    <property type="nucleotide sequence ID" value="NZ_OX458333.1"/>
</dbReference>
<evidence type="ECO:0000259" key="2">
    <source>
        <dbReference type="Pfam" id="PF01757"/>
    </source>
</evidence>
<organism evidence="3 4">
    <name type="scientific">Methylocaldum szegediense</name>
    <dbReference type="NCBI Taxonomy" id="73780"/>
    <lineage>
        <taxon>Bacteria</taxon>
        <taxon>Pseudomonadati</taxon>
        <taxon>Pseudomonadota</taxon>
        <taxon>Gammaproteobacteria</taxon>
        <taxon>Methylococcales</taxon>
        <taxon>Methylococcaceae</taxon>
        <taxon>Methylocaldum</taxon>
    </lineage>
</organism>
<feature type="domain" description="Acyltransferase 3" evidence="2">
    <location>
        <begin position="46"/>
        <end position="366"/>
    </location>
</feature>
<dbReference type="InterPro" id="IPR052734">
    <property type="entry name" value="Nod_factor_acetyltransferase"/>
</dbReference>
<name>A0ABN8X7S2_9GAMM</name>
<keyword evidence="1" id="KW-1133">Transmembrane helix</keyword>
<evidence type="ECO:0000313" key="4">
    <source>
        <dbReference type="Proteomes" id="UP001162030"/>
    </source>
</evidence>
<feature type="transmembrane region" description="Helical" evidence="1">
    <location>
        <begin position="54"/>
        <end position="73"/>
    </location>
</feature>
<feature type="transmembrane region" description="Helical" evidence="1">
    <location>
        <begin position="246"/>
        <end position="265"/>
    </location>
</feature>
<dbReference type="PANTHER" id="PTHR37312:SF1">
    <property type="entry name" value="MEMBRANE-BOUND ACYLTRANSFERASE YKRP-RELATED"/>
    <property type="match status" value="1"/>
</dbReference>
<dbReference type="Pfam" id="PF01757">
    <property type="entry name" value="Acyl_transf_3"/>
    <property type="match status" value="1"/>
</dbReference>
<feature type="transmembrane region" description="Helical" evidence="1">
    <location>
        <begin position="85"/>
        <end position="103"/>
    </location>
</feature>
<feature type="transmembrane region" description="Helical" evidence="1">
    <location>
        <begin position="190"/>
        <end position="207"/>
    </location>
</feature>
<dbReference type="EMBL" id="OX458333">
    <property type="protein sequence ID" value="CAI8926099.1"/>
    <property type="molecule type" value="Genomic_DNA"/>
</dbReference>